<gene>
    <name evidence="2" type="ORF">B296_00018680</name>
</gene>
<organism evidence="2 3">
    <name type="scientific">Ensete ventricosum</name>
    <name type="common">Abyssinian banana</name>
    <name type="synonym">Musa ensete</name>
    <dbReference type="NCBI Taxonomy" id="4639"/>
    <lineage>
        <taxon>Eukaryota</taxon>
        <taxon>Viridiplantae</taxon>
        <taxon>Streptophyta</taxon>
        <taxon>Embryophyta</taxon>
        <taxon>Tracheophyta</taxon>
        <taxon>Spermatophyta</taxon>
        <taxon>Magnoliopsida</taxon>
        <taxon>Liliopsida</taxon>
        <taxon>Zingiberales</taxon>
        <taxon>Musaceae</taxon>
        <taxon>Ensete</taxon>
    </lineage>
</organism>
<dbReference type="EMBL" id="AMZH03009497">
    <property type="protein sequence ID" value="RRT56716.1"/>
    <property type="molecule type" value="Genomic_DNA"/>
</dbReference>
<proteinExistence type="predicted"/>
<feature type="non-terminal residue" evidence="2">
    <location>
        <position position="1"/>
    </location>
</feature>
<feature type="region of interest" description="Disordered" evidence="1">
    <location>
        <begin position="107"/>
        <end position="132"/>
    </location>
</feature>
<name>A0A426YY91_ENSVE</name>
<evidence type="ECO:0000313" key="3">
    <source>
        <dbReference type="Proteomes" id="UP000287651"/>
    </source>
</evidence>
<evidence type="ECO:0000256" key="1">
    <source>
        <dbReference type="SAM" id="MobiDB-lite"/>
    </source>
</evidence>
<dbReference type="Proteomes" id="UP000287651">
    <property type="component" value="Unassembled WGS sequence"/>
</dbReference>
<feature type="compositionally biased region" description="Polar residues" evidence="1">
    <location>
        <begin position="115"/>
        <end position="124"/>
    </location>
</feature>
<comment type="caution">
    <text evidence="2">The sequence shown here is derived from an EMBL/GenBank/DDBJ whole genome shotgun (WGS) entry which is preliminary data.</text>
</comment>
<evidence type="ECO:0000313" key="2">
    <source>
        <dbReference type="EMBL" id="RRT56716.1"/>
    </source>
</evidence>
<reference evidence="2 3" key="1">
    <citation type="journal article" date="2014" name="Agronomy (Basel)">
        <title>A Draft Genome Sequence for Ensete ventricosum, the Drought-Tolerant Tree Against Hunger.</title>
        <authorList>
            <person name="Harrison J."/>
            <person name="Moore K.A."/>
            <person name="Paszkiewicz K."/>
            <person name="Jones T."/>
            <person name="Grant M."/>
            <person name="Ambacheew D."/>
            <person name="Muzemil S."/>
            <person name="Studholme D.J."/>
        </authorList>
    </citation>
    <scope>NUCLEOTIDE SEQUENCE [LARGE SCALE GENOMIC DNA]</scope>
</reference>
<accession>A0A426YY91</accession>
<sequence length="142" mass="15994">VWPRLSDLLFQILTLTYCGVGPILCLPLYQTGNMPDPSIPSTLNQPSVDYNMLNMVNYQPHPLEGRRDPEPPITSLRKSVHAAESCMFHLMARSKFYHLFQNGLGRNQHPDPAKTTLQTRSTSIMGPPLDKTNTRMKCCAPL</sequence>
<protein>
    <submittedName>
        <fullName evidence="2">Uncharacterized protein</fullName>
    </submittedName>
</protein>
<dbReference type="AlphaFoldDB" id="A0A426YY91"/>